<evidence type="ECO:0000313" key="6">
    <source>
        <dbReference type="Proteomes" id="UP000290189"/>
    </source>
</evidence>
<sequence>MAEAAASPTPHPESKLAPATPSLPAGASPRPDAKADALQAAGSVKTAERWLIDRIGQAPNTALGWFRAGVGFYNKHQFEYAIDCFQKSVALDPLNYNAFQIMARACIAVNRREDAIEALRQSVKLDNPSDWQLLVELTSNHEASANPP</sequence>
<keyword evidence="2 3" id="KW-0802">TPR repeat</keyword>
<dbReference type="AlphaFoldDB" id="A0A3P3Y2F5"/>
<dbReference type="Proteomes" id="UP000290189">
    <property type="component" value="Unassembled WGS sequence"/>
</dbReference>
<accession>A0A3P3Y2F5</accession>
<evidence type="ECO:0000256" key="3">
    <source>
        <dbReference type="PROSITE-ProRule" id="PRU00339"/>
    </source>
</evidence>
<evidence type="ECO:0000256" key="4">
    <source>
        <dbReference type="SAM" id="MobiDB-lite"/>
    </source>
</evidence>
<gene>
    <name evidence="5" type="ORF">PLBR_LOCUS1581</name>
</gene>
<reference evidence="5 6" key="1">
    <citation type="submission" date="2018-03" db="EMBL/GenBank/DDBJ databases">
        <authorList>
            <person name="Fogelqvist J."/>
        </authorList>
    </citation>
    <scope>NUCLEOTIDE SEQUENCE [LARGE SCALE GENOMIC DNA]</scope>
</reference>
<dbReference type="SUPFAM" id="SSF48452">
    <property type="entry name" value="TPR-like"/>
    <property type="match status" value="1"/>
</dbReference>
<keyword evidence="1" id="KW-0677">Repeat</keyword>
<dbReference type="EMBL" id="OVEO01000002">
    <property type="protein sequence ID" value="SPQ94366.1"/>
    <property type="molecule type" value="Genomic_DNA"/>
</dbReference>
<dbReference type="PROSITE" id="PS50005">
    <property type="entry name" value="TPR"/>
    <property type="match status" value="1"/>
</dbReference>
<dbReference type="Pfam" id="PF07719">
    <property type="entry name" value="TPR_2"/>
    <property type="match status" value="1"/>
</dbReference>
<dbReference type="InterPro" id="IPR019734">
    <property type="entry name" value="TPR_rpt"/>
</dbReference>
<protein>
    <submittedName>
        <fullName evidence="5">Uncharacterized protein</fullName>
    </submittedName>
</protein>
<keyword evidence="5" id="KW-0496">Mitochondrion</keyword>
<feature type="region of interest" description="Disordered" evidence="4">
    <location>
        <begin position="1"/>
        <end position="35"/>
    </location>
</feature>
<evidence type="ECO:0000256" key="1">
    <source>
        <dbReference type="ARBA" id="ARBA00022737"/>
    </source>
</evidence>
<evidence type="ECO:0000313" key="5">
    <source>
        <dbReference type="EMBL" id="SPQ94366.1"/>
    </source>
</evidence>
<geneLocation type="mitochondrion" evidence="5"/>
<evidence type="ECO:0000256" key="2">
    <source>
        <dbReference type="ARBA" id="ARBA00022803"/>
    </source>
</evidence>
<name>A0A3P3Y2F5_PLABS</name>
<proteinExistence type="predicted"/>
<feature type="repeat" description="TPR" evidence="3">
    <location>
        <begin position="62"/>
        <end position="95"/>
    </location>
</feature>
<dbReference type="SMART" id="SM00028">
    <property type="entry name" value="TPR"/>
    <property type="match status" value="2"/>
</dbReference>
<organism evidence="5 6">
    <name type="scientific">Plasmodiophora brassicae</name>
    <name type="common">Clubroot disease agent</name>
    <dbReference type="NCBI Taxonomy" id="37360"/>
    <lineage>
        <taxon>Eukaryota</taxon>
        <taxon>Sar</taxon>
        <taxon>Rhizaria</taxon>
        <taxon>Endomyxa</taxon>
        <taxon>Phytomyxea</taxon>
        <taxon>Plasmodiophorida</taxon>
        <taxon>Plasmodiophoridae</taxon>
        <taxon>Plasmodiophora</taxon>
    </lineage>
</organism>
<dbReference type="InterPro" id="IPR013105">
    <property type="entry name" value="TPR_2"/>
</dbReference>
<dbReference type="InterPro" id="IPR011990">
    <property type="entry name" value="TPR-like_helical_dom_sf"/>
</dbReference>
<dbReference type="Gene3D" id="1.25.40.10">
    <property type="entry name" value="Tetratricopeptide repeat domain"/>
    <property type="match status" value="1"/>
</dbReference>